<protein>
    <recommendedName>
        <fullName evidence="3">Signal peptidase complex subunit 2</fullName>
    </recommendedName>
</protein>
<name>A0AAF0J1Z8_9BASI</name>
<dbReference type="GO" id="GO:0006465">
    <property type="term" value="P:signal peptide processing"/>
    <property type="evidence" value="ECO:0007669"/>
    <property type="project" value="InterPro"/>
</dbReference>
<gene>
    <name evidence="9" type="ORF">MNAN1_001480</name>
</gene>
<evidence type="ECO:0000256" key="8">
    <source>
        <dbReference type="SAM" id="Phobius"/>
    </source>
</evidence>
<keyword evidence="10" id="KW-1185">Reference proteome</keyword>
<dbReference type="Proteomes" id="UP001213623">
    <property type="component" value="Chromosome 2"/>
</dbReference>
<evidence type="ECO:0000256" key="4">
    <source>
        <dbReference type="ARBA" id="ARBA00022692"/>
    </source>
</evidence>
<evidence type="ECO:0000313" key="9">
    <source>
        <dbReference type="EMBL" id="WFD26497.1"/>
    </source>
</evidence>
<evidence type="ECO:0000313" key="10">
    <source>
        <dbReference type="Proteomes" id="UP001213623"/>
    </source>
</evidence>
<keyword evidence="5" id="KW-0256">Endoplasmic reticulum</keyword>
<proteinExistence type="inferred from homology"/>
<keyword evidence="4 8" id="KW-0812">Transmembrane</keyword>
<comment type="subcellular location">
    <subcellularLocation>
        <location evidence="1">Endoplasmic reticulum membrane</location>
        <topology evidence="1">Multi-pass membrane protein</topology>
    </subcellularLocation>
</comment>
<organism evidence="9 10">
    <name type="scientific">Malassezia nana</name>
    <dbReference type="NCBI Taxonomy" id="180528"/>
    <lineage>
        <taxon>Eukaryota</taxon>
        <taxon>Fungi</taxon>
        <taxon>Dikarya</taxon>
        <taxon>Basidiomycota</taxon>
        <taxon>Ustilaginomycotina</taxon>
        <taxon>Malasseziomycetes</taxon>
        <taxon>Malasseziales</taxon>
        <taxon>Malasseziaceae</taxon>
        <taxon>Malassezia</taxon>
    </lineage>
</organism>
<dbReference type="AlphaFoldDB" id="A0AAF0J1Z8"/>
<dbReference type="GO" id="GO:0005787">
    <property type="term" value="C:signal peptidase complex"/>
    <property type="evidence" value="ECO:0007669"/>
    <property type="project" value="InterPro"/>
</dbReference>
<comment type="similarity">
    <text evidence="2">Belongs to the SPCS2 family.</text>
</comment>
<reference evidence="9" key="1">
    <citation type="submission" date="2023-03" db="EMBL/GenBank/DDBJ databases">
        <title>Mating type loci evolution in Malassezia.</title>
        <authorList>
            <person name="Coelho M.A."/>
        </authorList>
    </citation>
    <scope>NUCLEOTIDE SEQUENCE</scope>
    <source>
        <strain evidence="9">CBS 9557</strain>
    </source>
</reference>
<evidence type="ECO:0000256" key="6">
    <source>
        <dbReference type="ARBA" id="ARBA00022989"/>
    </source>
</evidence>
<evidence type="ECO:0000256" key="5">
    <source>
        <dbReference type="ARBA" id="ARBA00022824"/>
    </source>
</evidence>
<accession>A0AAF0J1Z8</accession>
<dbReference type="Pfam" id="PF06703">
    <property type="entry name" value="SPC25"/>
    <property type="match status" value="1"/>
</dbReference>
<evidence type="ECO:0000256" key="3">
    <source>
        <dbReference type="ARBA" id="ARBA00017057"/>
    </source>
</evidence>
<evidence type="ECO:0000256" key="1">
    <source>
        <dbReference type="ARBA" id="ARBA00004477"/>
    </source>
</evidence>
<evidence type="ECO:0000256" key="2">
    <source>
        <dbReference type="ARBA" id="ARBA00007324"/>
    </source>
</evidence>
<dbReference type="InterPro" id="IPR009582">
    <property type="entry name" value="Spc2/SPCS2"/>
</dbReference>
<evidence type="ECO:0000256" key="7">
    <source>
        <dbReference type="ARBA" id="ARBA00023136"/>
    </source>
</evidence>
<keyword evidence="6 8" id="KW-1133">Transmembrane helix</keyword>
<dbReference type="EMBL" id="CP119893">
    <property type="protein sequence ID" value="WFD26497.1"/>
    <property type="molecule type" value="Genomic_DNA"/>
</dbReference>
<feature type="transmembrane region" description="Helical" evidence="8">
    <location>
        <begin position="6"/>
        <end position="25"/>
    </location>
</feature>
<sequence>MVEDVLMFVNMTVSVLMIGSVLLVYRQKLEWKEAKPIFMVTVPMYRIRGPLVFIGSRPASGSQNETENLQISSPYFNQADLTGKKAPDGRPILKPPSYELLVQYTRTTQGRVLAKREGRIPIGHFGEWFTEEGEFMESIFRQRLVQGLQKLLGM</sequence>
<keyword evidence="7 8" id="KW-0472">Membrane</keyword>